<dbReference type="RefSeq" id="XP_016618895.1">
    <property type="nucleotide sequence ID" value="XM_016764945.1"/>
</dbReference>
<feature type="signal peptide" evidence="2">
    <location>
        <begin position="1"/>
        <end position="19"/>
    </location>
</feature>
<dbReference type="Proteomes" id="UP000053789">
    <property type="component" value="Unassembled WGS sequence"/>
</dbReference>
<evidence type="ECO:0000259" key="3">
    <source>
        <dbReference type="Pfam" id="PF00188"/>
    </source>
</evidence>
<gene>
    <name evidence="4" type="ORF">Z519_07210</name>
</gene>
<dbReference type="AlphaFoldDB" id="A0A0D2EQJ2"/>
<keyword evidence="2" id="KW-0732">Signal</keyword>
<evidence type="ECO:0000256" key="1">
    <source>
        <dbReference type="SAM" id="MobiDB-lite"/>
    </source>
</evidence>
<keyword evidence="5" id="KW-1185">Reference proteome</keyword>
<feature type="region of interest" description="Disordered" evidence="1">
    <location>
        <begin position="98"/>
        <end position="142"/>
    </location>
</feature>
<evidence type="ECO:0000313" key="4">
    <source>
        <dbReference type="EMBL" id="KIW92226.1"/>
    </source>
</evidence>
<feature type="compositionally biased region" description="Low complexity" evidence="1">
    <location>
        <begin position="108"/>
        <end position="136"/>
    </location>
</feature>
<dbReference type="Pfam" id="PF00188">
    <property type="entry name" value="CAP"/>
    <property type="match status" value="1"/>
</dbReference>
<proteinExistence type="predicted"/>
<sequence length="267" mass="27397">MQIVKTFSVLALATGAVVAMPAHVEGQLAKRQFWGGNRFWQRPNPTAEITVTGYAPEPTGAWTTEASTTSTTTVATTTSTTTTVEVVVTATPAADFNYGGRYNRPTPEESTPTAAPAAPETPSAAPAPSSAPAPSTGSSQDGYMSVVSKWRAAGGLPALSQDSTLEANALKTSTDSVGGLIHELNPGTMAQVLAPGTPSNFESVYVGGWLCEIPSLPGLDGICSTEAQGWDHSNGETGHAEILTSTSYSKIGCALSSSTGVWACDLA</sequence>
<reference evidence="4" key="1">
    <citation type="submission" date="2015-01" db="EMBL/GenBank/DDBJ databases">
        <title>The Genome Sequence of Cladophialophora bantiana CBS 173.52.</title>
        <authorList>
            <consortium name="The Broad Institute Genomics Platform"/>
            <person name="Cuomo C."/>
            <person name="de Hoog S."/>
            <person name="Gorbushina A."/>
            <person name="Stielow B."/>
            <person name="Teixiera M."/>
            <person name="Abouelleil A."/>
            <person name="Chapman S.B."/>
            <person name="Priest M."/>
            <person name="Young S.K."/>
            <person name="Wortman J."/>
            <person name="Nusbaum C."/>
            <person name="Birren B."/>
        </authorList>
    </citation>
    <scope>NUCLEOTIDE SEQUENCE [LARGE SCALE GENOMIC DNA]</scope>
    <source>
        <strain evidence="4">CBS 173.52</strain>
    </source>
</reference>
<dbReference type="InterPro" id="IPR035940">
    <property type="entry name" value="CAP_sf"/>
</dbReference>
<dbReference type="HOGENOM" id="CLU_064113_0_0_1"/>
<organism evidence="4 5">
    <name type="scientific">Cladophialophora bantiana (strain ATCC 10958 / CBS 173.52 / CDC B-1940 / NIH 8579)</name>
    <name type="common">Xylohypha bantiana</name>
    <dbReference type="NCBI Taxonomy" id="1442370"/>
    <lineage>
        <taxon>Eukaryota</taxon>
        <taxon>Fungi</taxon>
        <taxon>Dikarya</taxon>
        <taxon>Ascomycota</taxon>
        <taxon>Pezizomycotina</taxon>
        <taxon>Eurotiomycetes</taxon>
        <taxon>Chaetothyriomycetidae</taxon>
        <taxon>Chaetothyriales</taxon>
        <taxon>Herpotrichiellaceae</taxon>
        <taxon>Cladophialophora</taxon>
    </lineage>
</organism>
<name>A0A0D2EQJ2_CLAB1</name>
<protein>
    <recommendedName>
        <fullName evidence="3">SCP domain-containing protein</fullName>
    </recommendedName>
</protein>
<accession>A0A0D2EQJ2</accession>
<dbReference type="OrthoDB" id="5350391at2759"/>
<dbReference type="GeneID" id="27700138"/>
<evidence type="ECO:0000313" key="5">
    <source>
        <dbReference type="Proteomes" id="UP000053789"/>
    </source>
</evidence>
<dbReference type="VEuPathDB" id="FungiDB:Z519_07210"/>
<feature type="chain" id="PRO_5002241362" description="SCP domain-containing protein" evidence="2">
    <location>
        <begin position="20"/>
        <end position="267"/>
    </location>
</feature>
<dbReference type="EMBL" id="KN846989">
    <property type="protein sequence ID" value="KIW92226.1"/>
    <property type="molecule type" value="Genomic_DNA"/>
</dbReference>
<dbReference type="InterPro" id="IPR014044">
    <property type="entry name" value="CAP_dom"/>
</dbReference>
<feature type="domain" description="SCP" evidence="3">
    <location>
        <begin position="145"/>
        <end position="264"/>
    </location>
</feature>
<evidence type="ECO:0000256" key="2">
    <source>
        <dbReference type="SAM" id="SignalP"/>
    </source>
</evidence>
<dbReference type="SUPFAM" id="SSF55797">
    <property type="entry name" value="PR-1-like"/>
    <property type="match status" value="1"/>
</dbReference>